<dbReference type="STRING" id="1619036.US58_C0013G0041"/>
<comment type="caution">
    <text evidence="1">The sequence shown here is derived from an EMBL/GenBank/DDBJ whole genome shotgun (WGS) entry which is preliminary data.</text>
</comment>
<name>A0A0G0KJI0_9BACT</name>
<sequence length="34" mass="3670">MVGAAGFYGPYLSDKVYGDVLPDGHDYDEYINAG</sequence>
<feature type="non-terminal residue" evidence="1">
    <location>
        <position position="34"/>
    </location>
</feature>
<evidence type="ECO:0000313" key="2">
    <source>
        <dbReference type="Proteomes" id="UP000034333"/>
    </source>
</evidence>
<protein>
    <submittedName>
        <fullName evidence="1">Uncharacterized protein</fullName>
    </submittedName>
</protein>
<dbReference type="AlphaFoldDB" id="A0A0G0KJI0"/>
<reference evidence="1 2" key="1">
    <citation type="journal article" date="2015" name="Nature">
        <title>rRNA introns, odd ribosomes, and small enigmatic genomes across a large radiation of phyla.</title>
        <authorList>
            <person name="Brown C.T."/>
            <person name="Hug L.A."/>
            <person name="Thomas B.C."/>
            <person name="Sharon I."/>
            <person name="Castelle C.J."/>
            <person name="Singh A."/>
            <person name="Wilkins M.J."/>
            <person name="Williams K.H."/>
            <person name="Banfield J.F."/>
        </authorList>
    </citation>
    <scope>NUCLEOTIDE SEQUENCE [LARGE SCALE GENOMIC DNA]</scope>
</reference>
<proteinExistence type="predicted"/>
<organism evidence="1 2">
    <name type="scientific">Candidatus Magasanikbacteria bacterium GW2011_GWA2_37_8</name>
    <dbReference type="NCBI Taxonomy" id="1619036"/>
    <lineage>
        <taxon>Bacteria</taxon>
        <taxon>Candidatus Magasanikiibacteriota</taxon>
    </lineage>
</organism>
<evidence type="ECO:0000313" key="1">
    <source>
        <dbReference type="EMBL" id="KKQ40741.1"/>
    </source>
</evidence>
<dbReference type="EMBL" id="LBTN01000013">
    <property type="protein sequence ID" value="KKQ40741.1"/>
    <property type="molecule type" value="Genomic_DNA"/>
</dbReference>
<dbReference type="Proteomes" id="UP000034333">
    <property type="component" value="Unassembled WGS sequence"/>
</dbReference>
<accession>A0A0G0KJI0</accession>
<gene>
    <name evidence="1" type="ORF">US58_C0013G0041</name>
</gene>